<name>A0A066U222_9PSEU</name>
<feature type="compositionally biased region" description="Basic and acidic residues" evidence="1">
    <location>
        <begin position="605"/>
        <end position="635"/>
    </location>
</feature>
<comment type="caution">
    <text evidence="3">The sequence shown here is derived from an EMBL/GenBank/DDBJ whole genome shotgun (WGS) entry which is preliminary data.</text>
</comment>
<dbReference type="Pfam" id="PF14021">
    <property type="entry name" value="TNT"/>
    <property type="match status" value="1"/>
</dbReference>
<feature type="compositionally biased region" description="Acidic residues" evidence="1">
    <location>
        <begin position="353"/>
        <end position="364"/>
    </location>
</feature>
<dbReference type="PANTHER" id="PTHR42059">
    <property type="entry name" value="TNT DOMAIN-CONTAINING PROTEIN"/>
    <property type="match status" value="1"/>
</dbReference>
<feature type="compositionally biased region" description="Acidic residues" evidence="1">
    <location>
        <begin position="846"/>
        <end position="855"/>
    </location>
</feature>
<dbReference type="PANTHER" id="PTHR42059:SF1">
    <property type="entry name" value="TNT DOMAIN-CONTAINING PROTEIN"/>
    <property type="match status" value="1"/>
</dbReference>
<feature type="compositionally biased region" description="Pro residues" evidence="1">
    <location>
        <begin position="891"/>
        <end position="910"/>
    </location>
</feature>
<keyword evidence="4" id="KW-1185">Reference proteome</keyword>
<dbReference type="InterPro" id="IPR036170">
    <property type="entry name" value="YezG-like_sf"/>
</dbReference>
<feature type="region of interest" description="Disordered" evidence="1">
    <location>
        <begin position="274"/>
        <end position="712"/>
    </location>
</feature>
<evidence type="ECO:0000313" key="3">
    <source>
        <dbReference type="EMBL" id="KDN18253.1"/>
    </source>
</evidence>
<accession>A0A066U222</accession>
<dbReference type="STRING" id="287986.DV20_30905"/>
<dbReference type="EMBL" id="JMQI01000064">
    <property type="protein sequence ID" value="KDN18253.1"/>
    <property type="molecule type" value="Genomic_DNA"/>
</dbReference>
<feature type="compositionally biased region" description="Pro residues" evidence="1">
    <location>
        <begin position="856"/>
        <end position="876"/>
    </location>
</feature>
<evidence type="ECO:0000313" key="4">
    <source>
        <dbReference type="Proteomes" id="UP000027345"/>
    </source>
</evidence>
<sequence length="1047" mass="113969">MRVAQPTTQLNATEQDTLVKQIGLALLRAAPRDWRKVTAEYRAVGRYHELTGEIVTEDGTVHEWLATHDIATLFGRLRGGMYRDGRGTWFNARYQLDHPSSYNLEYNRDEPVWNLAPPPQAYSDELRMFPRTEENVPEWLIRRMSGLGPEQPGPHFRIARIFDTVGPAGRPVINRPDLEVEEQDRLLEYLEHAPLVVPERGYDIDRLAATPEATVPVAFHSDGQWIWPAAVNFYLHKYGVSPEPDLVEHVRKVGFTLPPVDEPTLQAAAAYLTRGSQPPPQQRPAGPPPQGPPPQGAPQPPMPPQQQVPAGPPPVAPPPVAPPPQHQEPPAPVEVPPAAHAPAGPEAPAEEHEYAEEGYDEQEFDDRFAEEDHQYGEEGYAEQPEHAAGTNGSAPEPGRVPDLEETAEYVPDQPIGQEQQPPHDGEPFQPAAAAEEEPSHAAFDPGPAGHDDEAGHAFDTGQADDEPSHAAFQPRHEDEHAYQAPGQPQRDDQHAFQAPGQPPVHDDEHAFHAPGQPRHDDQDAYQAPGQPQRNDQHAFQAPGQPQRDDQHAYQAPGQPQRDDQHAFQAPGQPLVHEDEHAYQAPGQPSRHDDEHAYQAPGQPPQRDDEHAFQPPRRDDEPSHAAFQPRHEDEHAFQAPGRPGRAEDEPVFQPPRREQPAFDPGPPTMITQPEVPGVLPVPEAPSAQPVAQAEPPSPPRPGRRALRRETPDHPVLAGLQAKLDELDVPESGYKLGEPAEHGWSVEEVDGGWRVGWYDGKLSNPAVFGDAEDAAAFMLGKVLLNPEGHLPPQEPPAPEPEPEPEPEPAPQRVVATVSPEIATGSYPVRKPEPVPPQEQTAFTSAEELFGDLEDDEPPAPPRPPAPVPAGPGPQAGPPPRREPPSAPTVLAAPVPPGAPPVPPPGPAAPPVPPRREEPARPAVNGGGGGGQQQWPIGPLAGEPPLTLFRGKELRELPAGSELDRFGGPNGNLTYAAGTPFAERSLVPEWVNRPYHVYRVQRPLETLAGVAIPWFNQPGGGSAYLLPASIEELLAEGDLIELDPGEPPID</sequence>
<protein>
    <recommendedName>
        <fullName evidence="2">TNT domain-containing protein</fullName>
    </recommendedName>
</protein>
<dbReference type="SUPFAM" id="SSF160424">
    <property type="entry name" value="BH3703-like"/>
    <property type="match status" value="1"/>
</dbReference>
<dbReference type="Proteomes" id="UP000027345">
    <property type="component" value="Unassembled WGS sequence"/>
</dbReference>
<dbReference type="InterPro" id="IPR053024">
    <property type="entry name" value="Fungal_surface_NADase"/>
</dbReference>
<evidence type="ECO:0000259" key="2">
    <source>
        <dbReference type="Pfam" id="PF14021"/>
    </source>
</evidence>
<dbReference type="eggNOG" id="COG0457">
    <property type="taxonomic scope" value="Bacteria"/>
</dbReference>
<organism evidence="3 4">
    <name type="scientific">Amycolatopsis rifamycinica</name>
    <dbReference type="NCBI Taxonomy" id="287986"/>
    <lineage>
        <taxon>Bacteria</taxon>
        <taxon>Bacillati</taxon>
        <taxon>Actinomycetota</taxon>
        <taxon>Actinomycetes</taxon>
        <taxon>Pseudonocardiales</taxon>
        <taxon>Pseudonocardiaceae</taxon>
        <taxon>Amycolatopsis</taxon>
    </lineage>
</organism>
<dbReference type="GO" id="GO:0050135">
    <property type="term" value="F:NADP+ nucleosidase activity"/>
    <property type="evidence" value="ECO:0007669"/>
    <property type="project" value="InterPro"/>
</dbReference>
<dbReference type="InterPro" id="IPR025331">
    <property type="entry name" value="TNT"/>
</dbReference>
<feature type="compositionally biased region" description="Low complexity" evidence="1">
    <location>
        <begin position="336"/>
        <end position="347"/>
    </location>
</feature>
<dbReference type="OrthoDB" id="275232at2"/>
<reference evidence="3 4" key="1">
    <citation type="submission" date="2014-05" db="EMBL/GenBank/DDBJ databases">
        <title>Draft genome sequence of Amycolatopsis rifamycinica DSM 46095.</title>
        <authorList>
            <person name="Lal R."/>
            <person name="Saxena A."/>
            <person name="Kumari R."/>
            <person name="Mukherjee U."/>
            <person name="Singh P."/>
            <person name="Sangwan N."/>
            <person name="Mahato N.K."/>
        </authorList>
    </citation>
    <scope>NUCLEOTIDE SEQUENCE [LARGE SCALE GENOMIC DNA]</scope>
    <source>
        <strain evidence="3 4">DSM 46095</strain>
    </source>
</reference>
<dbReference type="AlphaFoldDB" id="A0A066U222"/>
<dbReference type="eggNOG" id="COG3266">
    <property type="taxonomic scope" value="Bacteria"/>
</dbReference>
<gene>
    <name evidence="3" type="ORF">DV20_30905</name>
</gene>
<proteinExistence type="predicted"/>
<feature type="domain" description="TNT" evidence="2">
    <location>
        <begin position="953"/>
        <end position="1038"/>
    </location>
</feature>
<dbReference type="RefSeq" id="WP_043786357.1">
    <property type="nucleotide sequence ID" value="NZ_JMQI01000064.1"/>
</dbReference>
<feature type="region of interest" description="Disordered" evidence="1">
    <location>
        <begin position="783"/>
        <end position="943"/>
    </location>
</feature>
<feature type="compositionally biased region" description="Basic and acidic residues" evidence="1">
    <location>
        <begin position="504"/>
        <end position="522"/>
    </location>
</feature>
<evidence type="ECO:0000256" key="1">
    <source>
        <dbReference type="SAM" id="MobiDB-lite"/>
    </source>
</evidence>
<feature type="compositionally biased region" description="Pro residues" evidence="1">
    <location>
        <begin position="277"/>
        <end position="335"/>
    </location>
</feature>
<feature type="compositionally biased region" description="Basic and acidic residues" evidence="1">
    <location>
        <begin position="365"/>
        <end position="376"/>
    </location>
</feature>